<dbReference type="InterPro" id="IPR000014">
    <property type="entry name" value="PAS"/>
</dbReference>
<dbReference type="SMART" id="SM00267">
    <property type="entry name" value="GGDEF"/>
    <property type="match status" value="1"/>
</dbReference>
<dbReference type="Gene3D" id="2.10.70.100">
    <property type="match status" value="1"/>
</dbReference>
<comment type="catalytic activity">
    <reaction evidence="2">
        <text>2 GTP = 3',3'-c-di-GMP + 2 diphosphate</text>
        <dbReference type="Rhea" id="RHEA:24898"/>
        <dbReference type="ChEBI" id="CHEBI:33019"/>
        <dbReference type="ChEBI" id="CHEBI:37565"/>
        <dbReference type="ChEBI" id="CHEBI:58805"/>
        <dbReference type="EC" id="2.7.7.65"/>
    </reaction>
</comment>
<gene>
    <name evidence="7" type="ORF">ASUIS_0130</name>
</gene>
<accession>A0AAD0SNG1</accession>
<dbReference type="SMART" id="SM00091">
    <property type="entry name" value="PAS"/>
    <property type="match status" value="3"/>
</dbReference>
<dbReference type="PANTHER" id="PTHR45138">
    <property type="entry name" value="REGULATORY COMPONENTS OF SENSORY TRANSDUCTION SYSTEM"/>
    <property type="match status" value="1"/>
</dbReference>
<dbReference type="SMART" id="SM00086">
    <property type="entry name" value="PAC"/>
    <property type="match status" value="2"/>
</dbReference>
<keyword evidence="3" id="KW-0812">Transmembrane</keyword>
<feature type="domain" description="PAS" evidence="4">
    <location>
        <begin position="473"/>
        <end position="548"/>
    </location>
</feature>
<dbReference type="Pfam" id="PF00990">
    <property type="entry name" value="GGDEF"/>
    <property type="match status" value="1"/>
</dbReference>
<evidence type="ECO:0000256" key="1">
    <source>
        <dbReference type="ARBA" id="ARBA00012528"/>
    </source>
</evidence>
<dbReference type="NCBIfam" id="TIGR00229">
    <property type="entry name" value="sensory_box"/>
    <property type="match status" value="2"/>
</dbReference>
<dbReference type="Gene3D" id="3.30.450.20">
    <property type="entry name" value="PAS domain"/>
    <property type="match status" value="2"/>
</dbReference>
<protein>
    <recommendedName>
        <fullName evidence="1">diguanylate cyclase</fullName>
        <ecNumber evidence="1">2.7.7.65</ecNumber>
    </recommendedName>
</protein>
<keyword evidence="3" id="KW-0472">Membrane</keyword>
<dbReference type="PROSITE" id="PS50112">
    <property type="entry name" value="PAS"/>
    <property type="match status" value="2"/>
</dbReference>
<dbReference type="InterPro" id="IPR029787">
    <property type="entry name" value="Nucleotide_cyclase"/>
</dbReference>
<dbReference type="InterPro" id="IPR035965">
    <property type="entry name" value="PAS-like_dom_sf"/>
</dbReference>
<dbReference type="InterPro" id="IPR000160">
    <property type="entry name" value="GGDEF_dom"/>
</dbReference>
<proteinExistence type="predicted"/>
<dbReference type="InterPro" id="IPR043128">
    <property type="entry name" value="Rev_trsase/Diguanyl_cyclase"/>
</dbReference>
<dbReference type="SUPFAM" id="SSF55073">
    <property type="entry name" value="Nucleotide cyclase"/>
    <property type="match status" value="1"/>
</dbReference>
<dbReference type="RefSeq" id="WP_118885227.1">
    <property type="nucleotide sequence ID" value="NZ_CP032100.1"/>
</dbReference>
<evidence type="ECO:0000259" key="4">
    <source>
        <dbReference type="PROSITE" id="PS50112"/>
    </source>
</evidence>
<dbReference type="KEGG" id="asui:ASUIS_0130"/>
<feature type="domain" description="GGDEF" evidence="6">
    <location>
        <begin position="756"/>
        <end position="883"/>
    </location>
</feature>
<dbReference type="InterPro" id="IPR000700">
    <property type="entry name" value="PAS-assoc_C"/>
</dbReference>
<evidence type="ECO:0000256" key="2">
    <source>
        <dbReference type="ARBA" id="ARBA00034247"/>
    </source>
</evidence>
<dbReference type="InterPro" id="IPR029150">
    <property type="entry name" value="dCache_3"/>
</dbReference>
<evidence type="ECO:0000259" key="6">
    <source>
        <dbReference type="PROSITE" id="PS50887"/>
    </source>
</evidence>
<dbReference type="InterPro" id="IPR050469">
    <property type="entry name" value="Diguanylate_Cyclase"/>
</dbReference>
<dbReference type="Gene3D" id="3.30.70.270">
    <property type="match status" value="1"/>
</dbReference>
<dbReference type="InterPro" id="IPR013655">
    <property type="entry name" value="PAS_fold_3"/>
</dbReference>
<evidence type="ECO:0000313" key="7">
    <source>
        <dbReference type="EMBL" id="AXX88645.1"/>
    </source>
</evidence>
<dbReference type="CDD" id="cd00130">
    <property type="entry name" value="PAS"/>
    <property type="match status" value="2"/>
</dbReference>
<dbReference type="SUPFAM" id="SSF55785">
    <property type="entry name" value="PYP-like sensor domain (PAS domain)"/>
    <property type="match status" value="2"/>
</dbReference>
<dbReference type="Proteomes" id="UP000263040">
    <property type="component" value="Chromosome"/>
</dbReference>
<dbReference type="Pfam" id="PF13188">
    <property type="entry name" value="PAS_8"/>
    <property type="match status" value="1"/>
</dbReference>
<dbReference type="Pfam" id="PF08447">
    <property type="entry name" value="PAS_3"/>
    <property type="match status" value="2"/>
</dbReference>
<evidence type="ECO:0000259" key="5">
    <source>
        <dbReference type="PROSITE" id="PS50113"/>
    </source>
</evidence>
<evidence type="ECO:0000256" key="3">
    <source>
        <dbReference type="SAM" id="Phobius"/>
    </source>
</evidence>
<dbReference type="EC" id="2.7.7.65" evidence="1"/>
<feature type="domain" description="PAC" evidence="5">
    <location>
        <begin position="552"/>
        <end position="602"/>
    </location>
</feature>
<feature type="domain" description="PAC" evidence="5">
    <location>
        <begin position="420"/>
        <end position="472"/>
    </location>
</feature>
<evidence type="ECO:0000313" key="8">
    <source>
        <dbReference type="Proteomes" id="UP000263040"/>
    </source>
</evidence>
<keyword evidence="8" id="KW-1185">Reference proteome</keyword>
<name>A0AAD0SNG1_9BACT</name>
<dbReference type="FunFam" id="3.30.70.270:FF:000001">
    <property type="entry name" value="Diguanylate cyclase domain protein"/>
    <property type="match status" value="1"/>
</dbReference>
<feature type="domain" description="PAS" evidence="4">
    <location>
        <begin position="345"/>
        <end position="417"/>
    </location>
</feature>
<feature type="transmembrane region" description="Helical" evidence="3">
    <location>
        <begin position="314"/>
        <end position="333"/>
    </location>
</feature>
<dbReference type="PROSITE" id="PS50113">
    <property type="entry name" value="PAC"/>
    <property type="match status" value="2"/>
</dbReference>
<dbReference type="EMBL" id="CP032100">
    <property type="protein sequence ID" value="AXX88645.1"/>
    <property type="molecule type" value="Genomic_DNA"/>
</dbReference>
<sequence>MKKKIIFILSFFLMCLLFTYVIFTLIENRKKEHLDAEKKIIEVTYNTIIEAYKVYSNIIYFNKLNTKETKSILENVYTSSKEEQEIIRKKLYDHLIDMYNNMNDYKLKQLHFHLKNNDSFLRFHRPNKYGDNLTNIRHTVAFVNQYQKAISGFEEGRIYNGYRFVYPLKYNDIYLGSVETSVSMESIINDLKKELHSDTDFIIKKSIVDKNIIEEEKDNYATCSIDKDFYHEINISNSGNNNIEPIIKEYLTKNNSKIREFIKSGEIFNFYNKYNGDYYITTYLPVKNAITNQTIAYIIISNKHNDLQDFITQYFLFLAILIFLTMGMIYFIYRIDKTKTQLSKKDNVLKEVQKIAQLGYWEFDILGNNLKWSDEVYHIFGFSPQEFEASYENFLRYIHPEDIKKVDKAYMNSIKNKTNYQVEHRIITKTGEIKYVEEECRHTFDEYGDVVQSLGTIHDITSIKLYQLKIKKSKEQFESLVSHIPDIIYRCEIDDDFTMLYINNAIETITGYKIDEIKFNKVISFANIIHPSDLAVVHKSIDSMIKNNVLNIDLEYRIISKDGRIIWINDNLQLISDENHSYFEGVISDITSQKIAYDKLYKFIDTQDNIVILTNGKNIEFANKKFFNFLGFKNIEEYKINHKCISDLFIEDEKFFNLSFVNENENWVNIIQTLSHRKRVVAIKGIDGITYAFSVTINKFEDAIYIVSFTDISETMLANLELEQKVLRDKLTNAYNREFFENNYKRLIETFENDEMYFGLGMIDIDNFKKINDTFGHDVGDKILVTLVSNVEKYSRNDDILIRWGGEEFIMILKVSSENGLKIALENLRKIIENNKIDNLPKITCSFGGTLYEKNEPINNTIKRADEALYMAKAAGRNKVILK</sequence>
<feature type="transmembrane region" description="Helical" evidence="3">
    <location>
        <begin position="6"/>
        <end position="26"/>
    </location>
</feature>
<organism evidence="7 8">
    <name type="scientific">Arcobacter suis CECT 7833</name>
    <dbReference type="NCBI Taxonomy" id="663365"/>
    <lineage>
        <taxon>Bacteria</taxon>
        <taxon>Pseudomonadati</taxon>
        <taxon>Campylobacterota</taxon>
        <taxon>Epsilonproteobacteria</taxon>
        <taxon>Campylobacterales</taxon>
        <taxon>Arcobacteraceae</taxon>
        <taxon>Arcobacter</taxon>
    </lineage>
</organism>
<dbReference type="AlphaFoldDB" id="A0AAD0SNG1"/>
<dbReference type="PANTHER" id="PTHR45138:SF9">
    <property type="entry name" value="DIGUANYLATE CYCLASE DGCM-RELATED"/>
    <property type="match status" value="1"/>
</dbReference>
<dbReference type="CDD" id="cd01949">
    <property type="entry name" value="GGDEF"/>
    <property type="match status" value="1"/>
</dbReference>
<keyword evidence="3" id="KW-1133">Transmembrane helix</keyword>
<dbReference type="PROSITE" id="PS50887">
    <property type="entry name" value="GGDEF"/>
    <property type="match status" value="1"/>
</dbReference>
<dbReference type="NCBIfam" id="TIGR00254">
    <property type="entry name" value="GGDEF"/>
    <property type="match status" value="1"/>
</dbReference>
<dbReference type="Pfam" id="PF14827">
    <property type="entry name" value="dCache_3"/>
    <property type="match status" value="1"/>
</dbReference>
<dbReference type="InterPro" id="IPR001610">
    <property type="entry name" value="PAC"/>
</dbReference>
<dbReference type="GO" id="GO:0052621">
    <property type="term" value="F:diguanylate cyclase activity"/>
    <property type="evidence" value="ECO:0007669"/>
    <property type="project" value="UniProtKB-EC"/>
</dbReference>
<reference evidence="7 8" key="1">
    <citation type="submission" date="2018-08" db="EMBL/GenBank/DDBJ databases">
        <title>Complete genome of the Arcobacter suis type strain LMG 26152.</title>
        <authorList>
            <person name="Miller W.G."/>
            <person name="Yee E."/>
            <person name="Bono J.L."/>
        </authorList>
    </citation>
    <scope>NUCLEOTIDE SEQUENCE [LARGE SCALE GENOMIC DNA]</scope>
    <source>
        <strain evidence="7 8">CECT 7833</strain>
    </source>
</reference>